<gene>
    <name evidence="1" type="ORF">BRAN1462_LOCUS27809</name>
</gene>
<dbReference type="AlphaFoldDB" id="A0A7S2KAY2"/>
<dbReference type="EMBL" id="HBGW01043849">
    <property type="protein sequence ID" value="CAD9569487.1"/>
    <property type="molecule type" value="Transcribed_RNA"/>
</dbReference>
<protein>
    <submittedName>
        <fullName evidence="1">Uncharacterized protein</fullName>
    </submittedName>
</protein>
<name>A0A7S2KAY2_9DINO</name>
<dbReference type="PANTHER" id="PTHR38899">
    <property type="entry name" value="DOMAIN OOKINETE PROTEIN, PUTATIVE-RELATED"/>
    <property type="match status" value="1"/>
</dbReference>
<reference evidence="1" key="1">
    <citation type="submission" date="2021-01" db="EMBL/GenBank/DDBJ databases">
        <authorList>
            <person name="Corre E."/>
            <person name="Pelletier E."/>
            <person name="Niang G."/>
            <person name="Scheremetjew M."/>
            <person name="Finn R."/>
            <person name="Kale V."/>
            <person name="Holt S."/>
            <person name="Cochrane G."/>
            <person name="Meng A."/>
            <person name="Brown T."/>
            <person name="Cohen L."/>
        </authorList>
    </citation>
    <scope>NUCLEOTIDE SEQUENCE</scope>
    <source>
        <strain evidence="1">RCC3387</strain>
    </source>
</reference>
<sequence length="389" mass="42509">MEVRPCGLTIGALKSKTSQVSLPSSDCASMSTEAASLSPTSSAGLDCFDTAGASSVFSERGSLDMPSAWPAWGRQCSNTSTVASLAASDVHYSEPTQTLIFLDWDDTLFPTTEIVERWGFPIVGQEAPYTPTCPQQASGLQQWRVACRAFLELACALSSHCCIVTNSRRPWVEDCLACFYPELQELLDGPRGPKVVYAHEAMVTDKSHRAPLRPVINRDLDLQQKSAEELEAELTMSKYAAMKVEASAFYSQYPSQSWKNIISIGDMLYERDAMQDLSLRRAPHGRERLRTKTLVLPRHPTLSEIAMRLHAAAALLPLEVAFNGDIDVDLSGDEDPLRAMGQALSLPGLADLSISRHAWSSAPAPQCQDEVEQALAELTIFVHGALYGD</sequence>
<proteinExistence type="predicted"/>
<organism evidence="1">
    <name type="scientific">Zooxanthella nutricula</name>
    <dbReference type="NCBI Taxonomy" id="1333877"/>
    <lineage>
        <taxon>Eukaryota</taxon>
        <taxon>Sar</taxon>
        <taxon>Alveolata</taxon>
        <taxon>Dinophyceae</taxon>
        <taxon>Peridiniales</taxon>
        <taxon>Peridiniales incertae sedis</taxon>
        <taxon>Zooxanthella</taxon>
    </lineage>
</organism>
<evidence type="ECO:0000313" key="1">
    <source>
        <dbReference type="EMBL" id="CAD9569487.1"/>
    </source>
</evidence>
<dbReference type="PANTHER" id="PTHR38899:SF1">
    <property type="entry name" value="PROTEIN KINASE"/>
    <property type="match status" value="1"/>
</dbReference>
<accession>A0A7S2KAY2</accession>